<proteinExistence type="predicted"/>
<comment type="caution">
    <text evidence="1">The sequence shown here is derived from an EMBL/GenBank/DDBJ whole genome shotgun (WGS) entry which is preliminary data.</text>
</comment>
<accession>A0ACC2EFP1</accession>
<dbReference type="EMBL" id="CM055093">
    <property type="protein sequence ID" value="KAJ7565306.1"/>
    <property type="molecule type" value="Genomic_DNA"/>
</dbReference>
<gene>
    <name evidence="1" type="ORF">O6H91_02G056100</name>
</gene>
<keyword evidence="2" id="KW-1185">Reference proteome</keyword>
<organism evidence="1 2">
    <name type="scientific">Diphasiastrum complanatum</name>
    <name type="common">Issler's clubmoss</name>
    <name type="synonym">Lycopodium complanatum</name>
    <dbReference type="NCBI Taxonomy" id="34168"/>
    <lineage>
        <taxon>Eukaryota</taxon>
        <taxon>Viridiplantae</taxon>
        <taxon>Streptophyta</taxon>
        <taxon>Embryophyta</taxon>
        <taxon>Tracheophyta</taxon>
        <taxon>Lycopodiopsida</taxon>
        <taxon>Lycopodiales</taxon>
        <taxon>Lycopodiaceae</taxon>
        <taxon>Lycopodioideae</taxon>
        <taxon>Diphasiastrum</taxon>
    </lineage>
</organism>
<evidence type="ECO:0000313" key="2">
    <source>
        <dbReference type="Proteomes" id="UP001162992"/>
    </source>
</evidence>
<name>A0ACC2EFP1_DIPCM</name>
<dbReference type="Proteomes" id="UP001162992">
    <property type="component" value="Chromosome 2"/>
</dbReference>
<evidence type="ECO:0000313" key="1">
    <source>
        <dbReference type="EMBL" id="KAJ7565306.1"/>
    </source>
</evidence>
<sequence length="497" mass="54093">MSIPKARLVEHEAGTSSAFPSSFFLQNLSSKRLLSFQPSLDSTGSLCSSLVGPLTSSSRLAESRGLEPIFNRQPGVYPTLPASDSLYSGSSSSHLSNGSGSWANHRQLQGLNLPVPAVLPSYPSHEQEVISEDPLQVLLDFPDEVPQYIEEPHENEDRSLDVFPLGSECPTWAESELEEACAATMIPVEAGFGPPPQVNKFLSAQPVLQWHVPRKPNVLISPEVTQTPYSPLASGPSESSKQRMRWTPELHERFVDAVTQLGGAERATPKCILNIMAVEGINIFHVKSHLQKYRLAKYFPGMTEGNVEGKSTSGNVATGVNMEMGSQITKALWLQLEVQKQLHEQIELQRKLQLQIEAHGKFLKQVFEDQNKGASALDITKAAPLDFSCGAPGSDQTDLLHSSLADTSVKDLTKPEVTCSETSLGHPFGANDDAKITTKVDEITQGSVADQLPEGNFSLPDAESDQPPLKRTRLDESLTQSGNNDVAKSPPQPHESF</sequence>
<reference evidence="2" key="1">
    <citation type="journal article" date="2024" name="Proc. Natl. Acad. Sci. U.S.A.">
        <title>Extraordinary preservation of gene collinearity over three hundred million years revealed in homosporous lycophytes.</title>
        <authorList>
            <person name="Li C."/>
            <person name="Wickell D."/>
            <person name="Kuo L.Y."/>
            <person name="Chen X."/>
            <person name="Nie B."/>
            <person name="Liao X."/>
            <person name="Peng D."/>
            <person name="Ji J."/>
            <person name="Jenkins J."/>
            <person name="Williams M."/>
            <person name="Shu S."/>
            <person name="Plott C."/>
            <person name="Barry K."/>
            <person name="Rajasekar S."/>
            <person name="Grimwood J."/>
            <person name="Han X."/>
            <person name="Sun S."/>
            <person name="Hou Z."/>
            <person name="He W."/>
            <person name="Dai G."/>
            <person name="Sun C."/>
            <person name="Schmutz J."/>
            <person name="Leebens-Mack J.H."/>
            <person name="Li F.W."/>
            <person name="Wang L."/>
        </authorList>
    </citation>
    <scope>NUCLEOTIDE SEQUENCE [LARGE SCALE GENOMIC DNA]</scope>
    <source>
        <strain evidence="2">cv. PW_Plant_1</strain>
    </source>
</reference>
<protein>
    <submittedName>
        <fullName evidence="1">Uncharacterized protein</fullName>
    </submittedName>
</protein>